<keyword evidence="1" id="KW-0732">Signal</keyword>
<accession>A0A9X1QVW6</accession>
<dbReference type="AlphaFoldDB" id="A0A9X1QVW6"/>
<reference evidence="3" key="1">
    <citation type="submission" date="2021-09" db="EMBL/GenBank/DDBJ databases">
        <title>Genome of Aequorivita sp. strain F47161.</title>
        <authorList>
            <person name="Wang Y."/>
        </authorList>
    </citation>
    <scope>NUCLEOTIDE SEQUENCE</scope>
    <source>
        <strain evidence="3">F47161</strain>
    </source>
</reference>
<dbReference type="PANTHER" id="PTHR10334">
    <property type="entry name" value="CYSTEINE-RICH SECRETORY PROTEIN-RELATED"/>
    <property type="match status" value="1"/>
</dbReference>
<sequence>MKSLILILCVFFSIQLSFAQNDTIVSNDDVILVVPTQSDTISTGSEVTMEMATQFLAHHNMARNEVGVPDLKWSANLASIAQKHADMLAQDHCSFRHSGNSTIGENLYGGGGTVFTALDASKSWYKEKDNYTYSNSKYNHYTQMVWKSTTEVGVGVAQCEDGFYIFVANYAPVGNMLGSYPY</sequence>
<feature type="signal peptide" evidence="1">
    <location>
        <begin position="1"/>
        <end position="19"/>
    </location>
</feature>
<comment type="caution">
    <text evidence="3">The sequence shown here is derived from an EMBL/GenBank/DDBJ whole genome shotgun (WGS) entry which is preliminary data.</text>
</comment>
<feature type="domain" description="SCP" evidence="2">
    <location>
        <begin position="50"/>
        <end position="178"/>
    </location>
</feature>
<dbReference type="InterPro" id="IPR035940">
    <property type="entry name" value="CAP_sf"/>
</dbReference>
<feature type="chain" id="PRO_5040941452" evidence="1">
    <location>
        <begin position="20"/>
        <end position="182"/>
    </location>
</feature>
<dbReference type="Proteomes" id="UP001139461">
    <property type="component" value="Unassembled WGS sequence"/>
</dbReference>
<dbReference type="EMBL" id="JAIRBA010000006">
    <property type="protein sequence ID" value="MCG2418332.1"/>
    <property type="molecule type" value="Genomic_DNA"/>
</dbReference>
<gene>
    <name evidence="3" type="ORF">K8089_04800</name>
</gene>
<name>A0A9X1QVW6_9FLAO</name>
<dbReference type="SMART" id="SM00198">
    <property type="entry name" value="SCP"/>
    <property type="match status" value="1"/>
</dbReference>
<evidence type="ECO:0000313" key="4">
    <source>
        <dbReference type="Proteomes" id="UP001139461"/>
    </source>
</evidence>
<dbReference type="InterPro" id="IPR001283">
    <property type="entry name" value="CRISP-related"/>
</dbReference>
<proteinExistence type="predicted"/>
<dbReference type="Gene3D" id="3.40.33.10">
    <property type="entry name" value="CAP"/>
    <property type="match status" value="1"/>
</dbReference>
<dbReference type="PRINTS" id="PR00837">
    <property type="entry name" value="V5TPXLIKE"/>
</dbReference>
<evidence type="ECO:0000256" key="1">
    <source>
        <dbReference type="SAM" id="SignalP"/>
    </source>
</evidence>
<dbReference type="Pfam" id="PF00188">
    <property type="entry name" value="CAP"/>
    <property type="match status" value="1"/>
</dbReference>
<dbReference type="SUPFAM" id="SSF55797">
    <property type="entry name" value="PR-1-like"/>
    <property type="match status" value="1"/>
</dbReference>
<keyword evidence="4" id="KW-1185">Reference proteome</keyword>
<evidence type="ECO:0000259" key="2">
    <source>
        <dbReference type="SMART" id="SM00198"/>
    </source>
</evidence>
<organism evidence="3 4">
    <name type="scientific">Aequorivita vitellina</name>
    <dbReference type="NCBI Taxonomy" id="2874475"/>
    <lineage>
        <taxon>Bacteria</taxon>
        <taxon>Pseudomonadati</taxon>
        <taxon>Bacteroidota</taxon>
        <taxon>Flavobacteriia</taxon>
        <taxon>Flavobacteriales</taxon>
        <taxon>Flavobacteriaceae</taxon>
        <taxon>Aequorivita</taxon>
    </lineage>
</organism>
<protein>
    <submittedName>
        <fullName evidence="3">CAP domain-containing protein</fullName>
    </submittedName>
</protein>
<evidence type="ECO:0000313" key="3">
    <source>
        <dbReference type="EMBL" id="MCG2418332.1"/>
    </source>
</evidence>
<dbReference type="RefSeq" id="WP_237602149.1">
    <property type="nucleotide sequence ID" value="NZ_JAIRBA010000006.1"/>
</dbReference>
<dbReference type="InterPro" id="IPR014044">
    <property type="entry name" value="CAP_dom"/>
</dbReference>